<feature type="domain" description="AB hydrolase-1" evidence="4">
    <location>
        <begin position="114"/>
        <end position="262"/>
    </location>
</feature>
<dbReference type="GO" id="GO:0016787">
    <property type="term" value="F:hydrolase activity"/>
    <property type="evidence" value="ECO:0007669"/>
    <property type="project" value="UniProtKB-KW"/>
</dbReference>
<evidence type="ECO:0000313" key="7">
    <source>
        <dbReference type="Proteomes" id="UP000177622"/>
    </source>
</evidence>
<proteinExistence type="inferred from homology"/>
<dbReference type="Pfam" id="PF08386">
    <property type="entry name" value="Abhydrolase_4"/>
    <property type="match status" value="1"/>
</dbReference>
<dbReference type="AlphaFoldDB" id="A0A1F5LTQ9"/>
<evidence type="ECO:0000259" key="5">
    <source>
        <dbReference type="Pfam" id="PF08386"/>
    </source>
</evidence>
<dbReference type="STRING" id="1835702.A0A1F5LTQ9"/>
<sequence>MDEKHLPRNHTRMQGATYRIKICLLWVGTAVMAMVFVFDFYDLFIGRYQRQAPTTFKYHGEHITWTPCGDLKGSHIECSNITVPMDQFDLENSRDKTFTIPLFRLRSEKATQNLIMNPGGPGASGFDLLYSGGEQIRTIVGDGFHLLSFDPRGVNTSTPVATCYPDAKTAAALSGVRASNPVTDSPEVYAWTQNFVKACADTMGEHAKYVNTPQTAADMNNILDALGQRDMIYWGFSYGTLLGQTYAGLYLERAKRVIIDGVVNQWQRYEGHYEEESMVDTDTVLDGFFDECIKAGATNCRLSSLATSKEELRDTVLSFMVKLRDQLISVYINNTIYGLLNHDMVWYNGIFRALYKPPSWFALADNLYELMQGNATPAFIAYSTGERMPDQSFAFIFLNDGLSGPKHWPEGREALLNKVTPWLNESLFSESSFKLYYMKQQWAIPKTHSYVPRKGVKTAHPLLILSTSYDPVCPLVSARSANEAFVGSQIVEVKGYGHCSVAAASVCLARHPDGNGLVSAQREFEDAEDEKIHLAQLEMTRDWEFAWPILS</sequence>
<dbReference type="OrthoDB" id="425534at2759"/>
<dbReference type="InterPro" id="IPR029058">
    <property type="entry name" value="AB_hydrolase_fold"/>
</dbReference>
<dbReference type="Pfam" id="PF00561">
    <property type="entry name" value="Abhydrolase_1"/>
    <property type="match status" value="1"/>
</dbReference>
<evidence type="ECO:0000256" key="2">
    <source>
        <dbReference type="ARBA" id="ARBA00022801"/>
    </source>
</evidence>
<feature type="domain" description="Peptidase S33 tripeptidyl aminopeptidase-like C-terminal" evidence="5">
    <location>
        <begin position="441"/>
        <end position="510"/>
    </location>
</feature>
<evidence type="ECO:0000256" key="3">
    <source>
        <dbReference type="SAM" id="Phobius"/>
    </source>
</evidence>
<name>A0A1F5LTQ9_PENAI</name>
<dbReference type="EMBL" id="LXJU01000003">
    <property type="protein sequence ID" value="OGE56440.1"/>
    <property type="molecule type" value="Genomic_DNA"/>
</dbReference>
<dbReference type="Proteomes" id="UP000177622">
    <property type="component" value="Unassembled WGS sequence"/>
</dbReference>
<accession>A0A1F5LTQ9</accession>
<dbReference type="PANTHER" id="PTHR43248:SF25">
    <property type="entry name" value="AB HYDROLASE-1 DOMAIN-CONTAINING PROTEIN-RELATED"/>
    <property type="match status" value="1"/>
</dbReference>
<evidence type="ECO:0000259" key="4">
    <source>
        <dbReference type="Pfam" id="PF00561"/>
    </source>
</evidence>
<gene>
    <name evidence="6" type="ORF">PENARI_c003G04594</name>
</gene>
<keyword evidence="7" id="KW-1185">Reference proteome</keyword>
<evidence type="ECO:0000256" key="1">
    <source>
        <dbReference type="ARBA" id="ARBA00010088"/>
    </source>
</evidence>
<evidence type="ECO:0000313" key="6">
    <source>
        <dbReference type="EMBL" id="OGE56440.1"/>
    </source>
</evidence>
<dbReference type="GeneID" id="34573053"/>
<protein>
    <recommendedName>
        <fullName evidence="8">AB hydrolase-1 domain-containing protein</fullName>
    </recommendedName>
</protein>
<organism evidence="6 7">
    <name type="scientific">Penicillium arizonense</name>
    <dbReference type="NCBI Taxonomy" id="1835702"/>
    <lineage>
        <taxon>Eukaryota</taxon>
        <taxon>Fungi</taxon>
        <taxon>Dikarya</taxon>
        <taxon>Ascomycota</taxon>
        <taxon>Pezizomycotina</taxon>
        <taxon>Eurotiomycetes</taxon>
        <taxon>Eurotiomycetidae</taxon>
        <taxon>Eurotiales</taxon>
        <taxon>Aspergillaceae</taxon>
        <taxon>Penicillium</taxon>
    </lineage>
</organism>
<dbReference type="SUPFAM" id="SSF53474">
    <property type="entry name" value="alpha/beta-Hydrolases"/>
    <property type="match status" value="1"/>
</dbReference>
<dbReference type="Gene3D" id="3.40.50.1820">
    <property type="entry name" value="alpha/beta hydrolase"/>
    <property type="match status" value="1"/>
</dbReference>
<keyword evidence="3" id="KW-0472">Membrane</keyword>
<dbReference type="InterPro" id="IPR013595">
    <property type="entry name" value="Pept_S33_TAP-like_C"/>
</dbReference>
<dbReference type="InterPro" id="IPR051601">
    <property type="entry name" value="Serine_prot/Carboxylest_S33"/>
</dbReference>
<dbReference type="RefSeq" id="XP_022491868.1">
    <property type="nucleotide sequence ID" value="XM_022628319.1"/>
</dbReference>
<dbReference type="GO" id="GO:0017000">
    <property type="term" value="P:antibiotic biosynthetic process"/>
    <property type="evidence" value="ECO:0007669"/>
    <property type="project" value="UniProtKB-ARBA"/>
</dbReference>
<dbReference type="PANTHER" id="PTHR43248">
    <property type="entry name" value="2-SUCCINYL-6-HYDROXY-2,4-CYCLOHEXADIENE-1-CARBOXYLATE SYNTHASE"/>
    <property type="match status" value="1"/>
</dbReference>
<keyword evidence="3" id="KW-1133">Transmembrane helix</keyword>
<reference evidence="6 7" key="1">
    <citation type="journal article" date="2016" name="Sci. Rep.">
        <title>Penicillium arizonense, a new, genome sequenced fungal species, reveals a high chemical diversity in secreted metabolites.</title>
        <authorList>
            <person name="Grijseels S."/>
            <person name="Nielsen J.C."/>
            <person name="Randelovic M."/>
            <person name="Nielsen J."/>
            <person name="Nielsen K.F."/>
            <person name="Workman M."/>
            <person name="Frisvad J.C."/>
        </authorList>
    </citation>
    <scope>NUCLEOTIDE SEQUENCE [LARGE SCALE GENOMIC DNA]</scope>
    <source>
        <strain evidence="6 7">CBS 141311</strain>
    </source>
</reference>
<dbReference type="GO" id="GO:0072330">
    <property type="term" value="P:monocarboxylic acid biosynthetic process"/>
    <property type="evidence" value="ECO:0007669"/>
    <property type="project" value="UniProtKB-ARBA"/>
</dbReference>
<comment type="similarity">
    <text evidence="1">Belongs to the peptidase S33 family.</text>
</comment>
<feature type="transmembrane region" description="Helical" evidence="3">
    <location>
        <begin position="20"/>
        <end position="41"/>
    </location>
</feature>
<comment type="caution">
    <text evidence="6">The sequence shown here is derived from an EMBL/GenBank/DDBJ whole genome shotgun (WGS) entry which is preliminary data.</text>
</comment>
<evidence type="ECO:0008006" key="8">
    <source>
        <dbReference type="Google" id="ProtNLM"/>
    </source>
</evidence>
<keyword evidence="2" id="KW-0378">Hydrolase</keyword>
<dbReference type="InterPro" id="IPR000073">
    <property type="entry name" value="AB_hydrolase_1"/>
</dbReference>
<keyword evidence="3" id="KW-0812">Transmembrane</keyword>